<proteinExistence type="inferred from homology"/>
<gene>
    <name evidence="7" type="ORF">NTJ_08828</name>
</gene>
<evidence type="ECO:0000256" key="2">
    <source>
        <dbReference type="ARBA" id="ARBA00022552"/>
    </source>
</evidence>
<evidence type="ECO:0000313" key="7">
    <source>
        <dbReference type="EMBL" id="BES96019.1"/>
    </source>
</evidence>
<evidence type="ECO:0000256" key="5">
    <source>
        <dbReference type="SAM" id="MobiDB-lite"/>
    </source>
</evidence>
<dbReference type="PANTHER" id="PTHR12221">
    <property type="entry name" value="PESCADILLO - RELATED"/>
    <property type="match status" value="1"/>
</dbReference>
<dbReference type="HAMAP" id="MF_03028">
    <property type="entry name" value="Pescadillo"/>
    <property type="match status" value="1"/>
</dbReference>
<evidence type="ECO:0000256" key="3">
    <source>
        <dbReference type="ARBA" id="ARBA00023242"/>
    </source>
</evidence>
<dbReference type="Pfam" id="PF06732">
    <property type="entry name" value="Pescadillo_N"/>
    <property type="match status" value="1"/>
</dbReference>
<comment type="subcellular location">
    <subcellularLocation>
        <location evidence="4">Nucleus</location>
        <location evidence="4">Nucleolus</location>
    </subcellularLocation>
    <subcellularLocation>
        <location evidence="4">Nucleus</location>
        <location evidence="4">Nucleoplasm</location>
    </subcellularLocation>
</comment>
<feature type="compositionally biased region" description="Acidic residues" evidence="5">
    <location>
        <begin position="451"/>
        <end position="460"/>
    </location>
</feature>
<dbReference type="EMBL" id="AP028914">
    <property type="protein sequence ID" value="BES96019.1"/>
    <property type="molecule type" value="Genomic_DNA"/>
</dbReference>
<comment type="function">
    <text evidence="4">Required for maturation of ribosomal RNAs and formation of the large ribosomal subunit.</text>
</comment>
<dbReference type="InterPro" id="IPR001357">
    <property type="entry name" value="BRCT_dom"/>
</dbReference>
<evidence type="ECO:0000313" key="8">
    <source>
        <dbReference type="Proteomes" id="UP001307889"/>
    </source>
</evidence>
<keyword evidence="8" id="KW-1185">Reference proteome</keyword>
<keyword evidence="2 4" id="KW-0698">rRNA processing</keyword>
<feature type="compositionally biased region" description="Basic and acidic residues" evidence="5">
    <location>
        <begin position="461"/>
        <end position="474"/>
    </location>
</feature>
<feature type="region of interest" description="Disordered" evidence="5">
    <location>
        <begin position="428"/>
        <end position="529"/>
    </location>
</feature>
<dbReference type="SMART" id="SM00292">
    <property type="entry name" value="BRCT"/>
    <property type="match status" value="1"/>
</dbReference>
<dbReference type="InterPro" id="IPR010613">
    <property type="entry name" value="PES"/>
</dbReference>
<dbReference type="PANTHER" id="PTHR12221:SF6">
    <property type="entry name" value="PESCADILLO HOMOLOG"/>
    <property type="match status" value="1"/>
</dbReference>
<organism evidence="7 8">
    <name type="scientific">Nesidiocoris tenuis</name>
    <dbReference type="NCBI Taxonomy" id="355587"/>
    <lineage>
        <taxon>Eukaryota</taxon>
        <taxon>Metazoa</taxon>
        <taxon>Ecdysozoa</taxon>
        <taxon>Arthropoda</taxon>
        <taxon>Hexapoda</taxon>
        <taxon>Insecta</taxon>
        <taxon>Pterygota</taxon>
        <taxon>Neoptera</taxon>
        <taxon>Paraneoptera</taxon>
        <taxon>Hemiptera</taxon>
        <taxon>Heteroptera</taxon>
        <taxon>Panheteroptera</taxon>
        <taxon>Cimicomorpha</taxon>
        <taxon>Miridae</taxon>
        <taxon>Dicyphina</taxon>
        <taxon>Nesidiocoris</taxon>
    </lineage>
</organism>
<dbReference type="SUPFAM" id="SSF52113">
    <property type="entry name" value="BRCT domain"/>
    <property type="match status" value="1"/>
</dbReference>
<reference evidence="7 8" key="1">
    <citation type="submission" date="2023-09" db="EMBL/GenBank/DDBJ databases">
        <title>Nesidiocoris tenuis whole genome shotgun sequence.</title>
        <authorList>
            <person name="Shibata T."/>
            <person name="Shimoda M."/>
            <person name="Kobayashi T."/>
            <person name="Uehara T."/>
        </authorList>
    </citation>
    <scope>NUCLEOTIDE SEQUENCE [LARGE SCALE GENOMIC DNA]</scope>
    <source>
        <strain evidence="7 8">Japan</strain>
    </source>
</reference>
<dbReference type="CDD" id="cd17709">
    <property type="entry name" value="BRCT_pescadillo_like"/>
    <property type="match status" value="1"/>
</dbReference>
<dbReference type="InterPro" id="IPR036420">
    <property type="entry name" value="BRCT_dom_sf"/>
</dbReference>
<feature type="compositionally biased region" description="Basic residues" evidence="5">
    <location>
        <begin position="484"/>
        <end position="493"/>
    </location>
</feature>
<accession>A0ABN7AWY2</accession>
<evidence type="ECO:0000259" key="6">
    <source>
        <dbReference type="PROSITE" id="PS50172"/>
    </source>
</evidence>
<evidence type="ECO:0000256" key="4">
    <source>
        <dbReference type="HAMAP-Rule" id="MF_03028"/>
    </source>
</evidence>
<keyword evidence="1 4" id="KW-0690">Ribosome biogenesis</keyword>
<name>A0ABN7AWY2_9HEMI</name>
<dbReference type="PROSITE" id="PS50172">
    <property type="entry name" value="BRCT"/>
    <property type="match status" value="1"/>
</dbReference>
<protein>
    <recommendedName>
        <fullName evidence="4">Pescadillo homolog</fullName>
    </recommendedName>
</protein>
<feature type="compositionally biased region" description="Basic and acidic residues" evidence="5">
    <location>
        <begin position="510"/>
        <end position="529"/>
    </location>
</feature>
<dbReference type="Proteomes" id="UP001307889">
    <property type="component" value="Chromosome 6"/>
</dbReference>
<evidence type="ECO:0000256" key="1">
    <source>
        <dbReference type="ARBA" id="ARBA00022517"/>
    </source>
</evidence>
<feature type="compositionally biased region" description="Acidic residues" evidence="5">
    <location>
        <begin position="498"/>
        <end position="509"/>
    </location>
</feature>
<feature type="domain" description="BRCT" evidence="6">
    <location>
        <begin position="321"/>
        <end position="414"/>
    </location>
</feature>
<keyword evidence="3 4" id="KW-0539">Nucleus</keyword>
<comment type="similarity">
    <text evidence="4">Belongs to the pescadillo family.</text>
</comment>
<sequence>MAGHRRKKYQSGEGAQYVTRATAMRQLQLSLKDFRRLCILKGIYPREPRNRKKAQRGATGIKTLYNKKDIKFLLHEPIIWKFREQKALGRKIGRAKSLGEFTEAKHLINKPIQIKLDHIIKERYPTFIDALRDLDDCLTLCHLFSTFPSLKHVPRDQSSLCRRLMLEFMQYVIHTKALRKVFISIKGYYFQVEIKGQLITWIMPHQFSFEPQTKEDVDFRIMSTFTQFYIVLLGFVNYRLYHTVNLFYPPRVRIMQEYQGTELVDKMALQSERIAALNFPLWTGQSSTAEEEEAALDTFEVDADDVSKMEKAYIEAEKVRKLKTLFKGMKVFLNREVPREPLVFVLRCFGAEVSWDKTLFVGSTFDETDETITHQIIDRPAIEKQYISRYYVQPQWVMDSVNARELLPVEKYFIGASLPPHLSPFVDESTDGVYHPPEEKEIFGIGGTTVPDDEADDEEDTAAKDSESTSKDPSNEETAAPNSIKKKKGRKQKTAIVPEDENADEDTGEENPKKTPMKEENPVETLTKEERRELLKMKMKVKPGRVASDDPFKDKRAEREDFKLREKMVHKKHKALYKSMMRGRALRNKDVKILEKKRALIEEKRSAKTAG</sequence>
<dbReference type="Gene3D" id="3.40.50.10190">
    <property type="entry name" value="BRCT domain"/>
    <property type="match status" value="1"/>
</dbReference>